<sequence length="306" mass="36278">MKKLQDNHMYKIKEMKADIKNAFNINVSYGSSDVMINLLKDALVQGVRRFLRMYICFHDLKMSFKEGLRPFIGLDVTFLKGKAKGQLLIAVGLDCNNQTYPLAWAISNHKYCVKHIEANWCKKWRTYEFKKLFWWCSWCSYEEDFKDQLKSIGKMDKEATEALLKYPPIAWCRAYFDTVCKNQRVDNNFTESVNVWILEARQKPIINMLEDIRIKLMNQLRERGESARLWAISFSPHSMKLYNEYLKIANRCVVNSNGEFGYEDREEGDRHTVNMAMKRCTCRPPNKEKRQRMFDEDEEVGQHPEE</sequence>
<reference evidence="2" key="2">
    <citation type="submission" date="2025-08" db="UniProtKB">
        <authorList>
            <consortium name="RefSeq"/>
        </authorList>
    </citation>
    <scope>IDENTIFICATION</scope>
    <source>
        <tissue evidence="2">Leaf</tissue>
    </source>
</reference>
<name>A0AC58S2I6_TOBAC</name>
<protein>
    <submittedName>
        <fullName evidence="2">Uncharacterized protein LOC142164702</fullName>
    </submittedName>
</protein>
<proteinExistence type="predicted"/>
<gene>
    <name evidence="2" type="primary">LOC142164702</name>
</gene>
<evidence type="ECO:0000313" key="2">
    <source>
        <dbReference type="RefSeq" id="XP_075079196.1"/>
    </source>
</evidence>
<dbReference type="RefSeq" id="XP_075079196.1">
    <property type="nucleotide sequence ID" value="XM_075223095.1"/>
</dbReference>
<accession>A0AC58S2I6</accession>
<organism evidence="1 2">
    <name type="scientific">Nicotiana tabacum</name>
    <name type="common">Common tobacco</name>
    <dbReference type="NCBI Taxonomy" id="4097"/>
    <lineage>
        <taxon>Eukaryota</taxon>
        <taxon>Viridiplantae</taxon>
        <taxon>Streptophyta</taxon>
        <taxon>Embryophyta</taxon>
        <taxon>Tracheophyta</taxon>
        <taxon>Spermatophyta</taxon>
        <taxon>Magnoliopsida</taxon>
        <taxon>eudicotyledons</taxon>
        <taxon>Gunneridae</taxon>
        <taxon>Pentapetalae</taxon>
        <taxon>asterids</taxon>
        <taxon>lamiids</taxon>
        <taxon>Solanales</taxon>
        <taxon>Solanaceae</taxon>
        <taxon>Nicotianoideae</taxon>
        <taxon>Nicotianeae</taxon>
        <taxon>Nicotiana</taxon>
    </lineage>
</organism>
<evidence type="ECO:0000313" key="1">
    <source>
        <dbReference type="Proteomes" id="UP000790787"/>
    </source>
</evidence>
<keyword evidence="1" id="KW-1185">Reference proteome</keyword>
<reference evidence="1" key="1">
    <citation type="journal article" date="2014" name="Nat. Commun.">
        <title>The tobacco genome sequence and its comparison with those of tomato and potato.</title>
        <authorList>
            <person name="Sierro N."/>
            <person name="Battey J.N."/>
            <person name="Ouadi S."/>
            <person name="Bakaher N."/>
            <person name="Bovet L."/>
            <person name="Willig A."/>
            <person name="Goepfert S."/>
            <person name="Peitsch M.C."/>
            <person name="Ivanov N.V."/>
        </authorList>
    </citation>
    <scope>NUCLEOTIDE SEQUENCE [LARGE SCALE GENOMIC DNA]</scope>
</reference>
<dbReference type="Proteomes" id="UP000790787">
    <property type="component" value="Chromosome 1"/>
</dbReference>